<evidence type="ECO:0000313" key="3">
    <source>
        <dbReference type="Proteomes" id="UP001341840"/>
    </source>
</evidence>
<feature type="non-terminal residue" evidence="2">
    <location>
        <position position="1"/>
    </location>
</feature>
<keyword evidence="3" id="KW-1185">Reference proteome</keyword>
<feature type="region of interest" description="Disordered" evidence="1">
    <location>
        <begin position="55"/>
        <end position="83"/>
    </location>
</feature>
<proteinExistence type="predicted"/>
<feature type="compositionally biased region" description="Basic and acidic residues" evidence="1">
    <location>
        <begin position="59"/>
        <end position="69"/>
    </location>
</feature>
<sequence length="83" mass="9642">GRAQGKLKRTREERRMDKKPKKRAQLSVNRAPAPSRWRARALLSLMWKFPLRATPFRNAQDKDIARPHDGGGTPARRRQNSLK</sequence>
<evidence type="ECO:0000256" key="1">
    <source>
        <dbReference type="SAM" id="MobiDB-lite"/>
    </source>
</evidence>
<gene>
    <name evidence="2" type="ORF">PIB30_053728</name>
</gene>
<evidence type="ECO:0000313" key="2">
    <source>
        <dbReference type="EMBL" id="MED6172842.1"/>
    </source>
</evidence>
<name>A0ABU6VIR8_9FABA</name>
<accession>A0ABU6VIR8</accession>
<reference evidence="2 3" key="1">
    <citation type="journal article" date="2023" name="Plants (Basel)">
        <title>Bridging the Gap: Combining Genomics and Transcriptomics Approaches to Understand Stylosanthes scabra, an Orphan Legume from the Brazilian Caatinga.</title>
        <authorList>
            <person name="Ferreira-Neto J.R.C."/>
            <person name="da Silva M.D."/>
            <person name="Binneck E."/>
            <person name="de Melo N.F."/>
            <person name="da Silva R.H."/>
            <person name="de Melo A.L.T.M."/>
            <person name="Pandolfi V."/>
            <person name="Bustamante F.O."/>
            <person name="Brasileiro-Vidal A.C."/>
            <person name="Benko-Iseppon A.M."/>
        </authorList>
    </citation>
    <scope>NUCLEOTIDE SEQUENCE [LARGE SCALE GENOMIC DNA]</scope>
    <source>
        <tissue evidence="2">Leaves</tissue>
    </source>
</reference>
<dbReference type="Proteomes" id="UP001341840">
    <property type="component" value="Unassembled WGS sequence"/>
</dbReference>
<dbReference type="EMBL" id="JASCZI010151437">
    <property type="protein sequence ID" value="MED6172842.1"/>
    <property type="molecule type" value="Genomic_DNA"/>
</dbReference>
<feature type="region of interest" description="Disordered" evidence="1">
    <location>
        <begin position="1"/>
        <end position="34"/>
    </location>
</feature>
<organism evidence="2 3">
    <name type="scientific">Stylosanthes scabra</name>
    <dbReference type="NCBI Taxonomy" id="79078"/>
    <lineage>
        <taxon>Eukaryota</taxon>
        <taxon>Viridiplantae</taxon>
        <taxon>Streptophyta</taxon>
        <taxon>Embryophyta</taxon>
        <taxon>Tracheophyta</taxon>
        <taxon>Spermatophyta</taxon>
        <taxon>Magnoliopsida</taxon>
        <taxon>eudicotyledons</taxon>
        <taxon>Gunneridae</taxon>
        <taxon>Pentapetalae</taxon>
        <taxon>rosids</taxon>
        <taxon>fabids</taxon>
        <taxon>Fabales</taxon>
        <taxon>Fabaceae</taxon>
        <taxon>Papilionoideae</taxon>
        <taxon>50 kb inversion clade</taxon>
        <taxon>dalbergioids sensu lato</taxon>
        <taxon>Dalbergieae</taxon>
        <taxon>Pterocarpus clade</taxon>
        <taxon>Stylosanthes</taxon>
    </lineage>
</organism>
<protein>
    <submittedName>
        <fullName evidence="2">Uncharacterized protein</fullName>
    </submittedName>
</protein>
<comment type="caution">
    <text evidence="2">The sequence shown here is derived from an EMBL/GenBank/DDBJ whole genome shotgun (WGS) entry which is preliminary data.</text>
</comment>